<keyword evidence="4" id="KW-1185">Reference proteome</keyword>
<reference evidence="3" key="1">
    <citation type="journal article" date="2014" name="Int. J. Syst. Evol. Microbiol.">
        <title>Complete genome sequence of Corynebacterium casei LMG S-19264T (=DSM 44701T), isolated from a smear-ripened cheese.</title>
        <authorList>
            <consortium name="US DOE Joint Genome Institute (JGI-PGF)"/>
            <person name="Walter F."/>
            <person name="Albersmeier A."/>
            <person name="Kalinowski J."/>
            <person name="Ruckert C."/>
        </authorList>
    </citation>
    <scope>NUCLEOTIDE SEQUENCE</scope>
    <source>
        <strain evidence="3">KCTC 12719</strain>
    </source>
</reference>
<dbReference type="RefSeq" id="WP_189605024.1">
    <property type="nucleotide sequence ID" value="NZ_BMXB01000010.1"/>
</dbReference>
<accession>A0A918W0E6</accession>
<protein>
    <submittedName>
        <fullName evidence="3">Uncharacterized protein</fullName>
    </submittedName>
</protein>
<feature type="transmembrane region" description="Helical" evidence="2">
    <location>
        <begin position="12"/>
        <end position="30"/>
    </location>
</feature>
<sequence>MAEIGIEKKKPIWPWIILVLVILAILYFLFAGGNDDMDDIDDTNTEQVEDTTTWDNEMQDTTSAWDNNDTLGVSGFVSHVGDKTRMGIDHEYTNNALIRLMDAVESKAREENVNIDTEMQEIRQQANEITQDPMATDHANIIKDAGAKIVDALEKVQQENYPDLSQDVEDLRSSLQGIDPSVQTLEQKDDVNSFFDKAADVLQKMS</sequence>
<gene>
    <name evidence="3" type="ORF">GCM10007103_24170</name>
</gene>
<proteinExistence type="predicted"/>
<comment type="caution">
    <text evidence="3">The sequence shown here is derived from an EMBL/GenBank/DDBJ whole genome shotgun (WGS) entry which is preliminary data.</text>
</comment>
<keyword evidence="1" id="KW-0175">Coiled coil</keyword>
<evidence type="ECO:0000256" key="2">
    <source>
        <dbReference type="SAM" id="Phobius"/>
    </source>
</evidence>
<dbReference type="EMBL" id="BMXB01000010">
    <property type="protein sequence ID" value="GHA42019.1"/>
    <property type="molecule type" value="Genomic_DNA"/>
</dbReference>
<evidence type="ECO:0000256" key="1">
    <source>
        <dbReference type="SAM" id="Coils"/>
    </source>
</evidence>
<evidence type="ECO:0000313" key="4">
    <source>
        <dbReference type="Proteomes" id="UP000610456"/>
    </source>
</evidence>
<organism evidence="3 4">
    <name type="scientific">Salinimicrobium marinum</name>
    <dbReference type="NCBI Taxonomy" id="680283"/>
    <lineage>
        <taxon>Bacteria</taxon>
        <taxon>Pseudomonadati</taxon>
        <taxon>Bacteroidota</taxon>
        <taxon>Flavobacteriia</taxon>
        <taxon>Flavobacteriales</taxon>
        <taxon>Flavobacteriaceae</taxon>
        <taxon>Salinimicrobium</taxon>
    </lineage>
</organism>
<keyword evidence="2" id="KW-0812">Transmembrane</keyword>
<name>A0A918W0E6_9FLAO</name>
<keyword evidence="2" id="KW-1133">Transmembrane helix</keyword>
<dbReference type="Proteomes" id="UP000610456">
    <property type="component" value="Unassembled WGS sequence"/>
</dbReference>
<feature type="coiled-coil region" evidence="1">
    <location>
        <begin position="105"/>
        <end position="132"/>
    </location>
</feature>
<evidence type="ECO:0000313" key="3">
    <source>
        <dbReference type="EMBL" id="GHA42019.1"/>
    </source>
</evidence>
<reference evidence="3" key="2">
    <citation type="submission" date="2020-09" db="EMBL/GenBank/DDBJ databases">
        <authorList>
            <person name="Sun Q."/>
            <person name="Kim S."/>
        </authorList>
    </citation>
    <scope>NUCLEOTIDE SEQUENCE</scope>
    <source>
        <strain evidence="3">KCTC 12719</strain>
    </source>
</reference>
<dbReference type="AlphaFoldDB" id="A0A918W0E6"/>
<keyword evidence="2" id="KW-0472">Membrane</keyword>